<evidence type="ECO:0000313" key="4">
    <source>
        <dbReference type="Proteomes" id="UP000613266"/>
    </source>
</evidence>
<keyword evidence="4" id="KW-1185">Reference proteome</keyword>
<proteinExistence type="predicted"/>
<dbReference type="InterPro" id="IPR007110">
    <property type="entry name" value="Ig-like_dom"/>
</dbReference>
<feature type="chain" id="PRO_5037620043" description="Ig-like domain-containing protein" evidence="1">
    <location>
        <begin position="23"/>
        <end position="620"/>
    </location>
</feature>
<keyword evidence="1" id="KW-0732">Signal</keyword>
<dbReference type="InterPro" id="IPR003599">
    <property type="entry name" value="Ig_sub"/>
</dbReference>
<gene>
    <name evidence="3" type="ORF">I7X39_20205</name>
</gene>
<protein>
    <recommendedName>
        <fullName evidence="2">Ig-like domain-containing protein</fullName>
    </recommendedName>
</protein>
<accession>A0A931J7Z9</accession>
<feature type="signal peptide" evidence="1">
    <location>
        <begin position="1"/>
        <end position="22"/>
    </location>
</feature>
<dbReference type="InterPro" id="IPR024079">
    <property type="entry name" value="MetalloPept_cat_dom_sf"/>
</dbReference>
<dbReference type="Gene3D" id="2.60.40.10">
    <property type="entry name" value="Immunoglobulins"/>
    <property type="match status" value="1"/>
</dbReference>
<dbReference type="InterPro" id="IPR036179">
    <property type="entry name" value="Ig-like_dom_sf"/>
</dbReference>
<evidence type="ECO:0000313" key="3">
    <source>
        <dbReference type="EMBL" id="MBH9579224.1"/>
    </source>
</evidence>
<dbReference type="RefSeq" id="WP_198112990.1">
    <property type="nucleotide sequence ID" value="NZ_JAEDAK010000019.1"/>
</dbReference>
<dbReference type="PROSITE" id="PS50835">
    <property type="entry name" value="IG_LIKE"/>
    <property type="match status" value="1"/>
</dbReference>
<dbReference type="SMART" id="SM00409">
    <property type="entry name" value="IG"/>
    <property type="match status" value="1"/>
</dbReference>
<reference evidence="3" key="1">
    <citation type="submission" date="2020-12" db="EMBL/GenBank/DDBJ databases">
        <title>The genome sequence of Inhella sp. 1Y17.</title>
        <authorList>
            <person name="Liu Y."/>
        </authorList>
    </citation>
    <scope>NUCLEOTIDE SEQUENCE</scope>
    <source>
        <strain evidence="3">1Y17</strain>
    </source>
</reference>
<dbReference type="EMBL" id="JAEDAK010000019">
    <property type="protein sequence ID" value="MBH9579224.1"/>
    <property type="molecule type" value="Genomic_DNA"/>
</dbReference>
<dbReference type="GO" id="GO:0008237">
    <property type="term" value="F:metallopeptidase activity"/>
    <property type="evidence" value="ECO:0007669"/>
    <property type="project" value="InterPro"/>
</dbReference>
<dbReference type="InterPro" id="IPR013783">
    <property type="entry name" value="Ig-like_fold"/>
</dbReference>
<evidence type="ECO:0000256" key="1">
    <source>
        <dbReference type="SAM" id="SignalP"/>
    </source>
</evidence>
<dbReference type="Gene3D" id="2.60.120.380">
    <property type="match status" value="1"/>
</dbReference>
<dbReference type="InterPro" id="IPR019026">
    <property type="entry name" value="Peptidase_M64_IgA"/>
</dbReference>
<organism evidence="3 4">
    <name type="scientific">Inhella proteolytica</name>
    <dbReference type="NCBI Taxonomy" id="2795029"/>
    <lineage>
        <taxon>Bacteria</taxon>
        <taxon>Pseudomonadati</taxon>
        <taxon>Pseudomonadota</taxon>
        <taxon>Betaproteobacteria</taxon>
        <taxon>Burkholderiales</taxon>
        <taxon>Sphaerotilaceae</taxon>
        <taxon>Inhella</taxon>
    </lineage>
</organism>
<dbReference type="Proteomes" id="UP000613266">
    <property type="component" value="Unassembled WGS sequence"/>
</dbReference>
<dbReference type="Gene3D" id="3.40.390.10">
    <property type="entry name" value="Collagenase (Catalytic Domain)"/>
    <property type="match status" value="1"/>
</dbReference>
<feature type="domain" description="Ig-like" evidence="2">
    <location>
        <begin position="431"/>
        <end position="512"/>
    </location>
</feature>
<name>A0A931J7Z9_9BURK</name>
<evidence type="ECO:0000259" key="2">
    <source>
        <dbReference type="PROSITE" id="PS50835"/>
    </source>
</evidence>
<dbReference type="SUPFAM" id="SSF48726">
    <property type="entry name" value="Immunoglobulin"/>
    <property type="match status" value="1"/>
</dbReference>
<dbReference type="Pfam" id="PF13895">
    <property type="entry name" value="Ig_2"/>
    <property type="match status" value="1"/>
</dbReference>
<dbReference type="Pfam" id="PF09471">
    <property type="entry name" value="Peptidase_M64"/>
    <property type="match status" value="1"/>
</dbReference>
<dbReference type="AlphaFoldDB" id="A0A931J7Z9"/>
<comment type="caution">
    <text evidence="3">The sequence shown here is derived from an EMBL/GenBank/DDBJ whole genome shotgun (WGS) entry which is preliminary data.</text>
</comment>
<sequence length="620" mass="65397">MSTPRLTLLASALALLSAGAQAQQVLLRIQQDGQQQLSISHAQKGRFALQPERSEVAEGELLVIGRDAQGQELFRQATRRPNHIRAEVFDPRTGKIQQAKDLSGAGALEVRLPYPEGLASVELQEQRSGRMTISAANALKRIGRNEIEALAQADAAARSRISPLAVASGSAMLWESGATGARMDLILIGDGFTSAELGRWQTEARRIADGILADPLFARHKNAFNIRRVDVASAQSGVSEGGVTRNTALGTVIGCYNIERLVCVDENKVLNTVSPLTPADGRDVYLVVANSSTYGGAALGNVGTMTLHPQSIEVALHEIGHSAFNLADEYDYGSCATSSEPSEVNVTRQTARANIKWRQYINANTPVPTQAGSVANGTVGLFQGAKYCTSGVYRPTENSRMRALNNPWHVVNEARAQVVFDSYTGTQVSLPTISSQPASVTVDAGRTATFSVSASSSAALSYQWRRNGSNISGATAPSYTTPATTAADNGASFSVVVSNSRGSVTSNSATLTVRSSGGGSTVSGNLTSGGKASYPSASPGYHYSANGGTFSATLTGPAAPVDFELFLYKWNGSAWAVVAKSEGPTSQESISYSGSAGYYYWEVRSYSGSGSFTLNYSLPN</sequence>